<keyword evidence="8 15" id="KW-0106">Calcium</keyword>
<feature type="disulfide bond" evidence="17">
    <location>
        <begin position="40"/>
        <end position="120"/>
    </location>
</feature>
<feature type="domain" description="Plant heme peroxidase family profile" evidence="20">
    <location>
        <begin position="30"/>
        <end position="322"/>
    </location>
</feature>
<accession>V7B5I1</accession>
<feature type="disulfide bond" evidence="17">
    <location>
        <begin position="73"/>
        <end position="78"/>
    </location>
</feature>
<evidence type="ECO:0000313" key="22">
    <source>
        <dbReference type="Proteomes" id="UP000000226"/>
    </source>
</evidence>
<comment type="cofactor">
    <cofactor evidence="15 18">
        <name>heme b</name>
        <dbReference type="ChEBI" id="CHEBI:60344"/>
    </cofactor>
    <text evidence="15 18">Binds 1 heme b (iron(II)-protoporphyrin IX) group per subunit.</text>
</comment>
<keyword evidence="18" id="KW-0376">Hydrogen peroxide</keyword>
<feature type="binding site" evidence="14">
    <location>
        <position position="168"/>
    </location>
    <ligand>
        <name>substrate</name>
    </ligand>
</feature>
<evidence type="ECO:0000256" key="7">
    <source>
        <dbReference type="ARBA" id="ARBA00022723"/>
    </source>
</evidence>
<evidence type="ECO:0000256" key="18">
    <source>
        <dbReference type="RuleBase" id="RU362060"/>
    </source>
</evidence>
<evidence type="ECO:0000256" key="11">
    <source>
        <dbReference type="ARBA" id="ARBA00023157"/>
    </source>
</evidence>
<evidence type="ECO:0000256" key="2">
    <source>
        <dbReference type="ARBA" id="ARBA00002322"/>
    </source>
</evidence>
<dbReference type="PRINTS" id="PR00458">
    <property type="entry name" value="PEROXIDASE"/>
</dbReference>
<dbReference type="GO" id="GO:0005576">
    <property type="term" value="C:extracellular region"/>
    <property type="evidence" value="ECO:0007669"/>
    <property type="project" value="UniProtKB-SubCell"/>
</dbReference>
<feature type="binding site" evidence="15">
    <location>
        <position position="72"/>
    </location>
    <ligand>
        <name>Ca(2+)</name>
        <dbReference type="ChEBI" id="CHEBI:29108"/>
        <label>1</label>
    </ligand>
</feature>
<dbReference type="PANTHER" id="PTHR31388">
    <property type="entry name" value="PEROXIDASE 72-RELATED"/>
    <property type="match status" value="1"/>
</dbReference>
<feature type="binding site" evidence="15">
    <location>
        <position position="81"/>
    </location>
    <ligand>
        <name>Ca(2+)</name>
        <dbReference type="ChEBI" id="CHEBI:29108"/>
        <label>1</label>
    </ligand>
</feature>
<dbReference type="PhylomeDB" id="V7B5I1"/>
<comment type="function">
    <text evidence="2">Removal of H(2)O(2), oxidation of toxic reductants, biosynthesis and degradation of lignin, suberization, auxin catabolism, response to environmental stresses such as wounding, pathogen attack and oxidative stress. These functions might be dependent on each isozyme/isoform in each plant tissue.</text>
</comment>
<evidence type="ECO:0000313" key="21">
    <source>
        <dbReference type="EMBL" id="ESW12128.1"/>
    </source>
</evidence>
<reference evidence="22" key="1">
    <citation type="journal article" date="2014" name="Nat. Genet.">
        <title>A reference genome for common bean and genome-wide analysis of dual domestications.</title>
        <authorList>
            <person name="Schmutz J."/>
            <person name="McClean P.E."/>
            <person name="Mamidi S."/>
            <person name="Wu G.A."/>
            <person name="Cannon S.B."/>
            <person name="Grimwood J."/>
            <person name="Jenkins J."/>
            <person name="Shu S."/>
            <person name="Song Q."/>
            <person name="Chavarro C."/>
            <person name="Torres-Torres M."/>
            <person name="Geffroy V."/>
            <person name="Moghaddam S.M."/>
            <person name="Gao D."/>
            <person name="Abernathy B."/>
            <person name="Barry K."/>
            <person name="Blair M."/>
            <person name="Brick M.A."/>
            <person name="Chovatia M."/>
            <person name="Gepts P."/>
            <person name="Goodstein D.M."/>
            <person name="Gonzales M."/>
            <person name="Hellsten U."/>
            <person name="Hyten D.L."/>
            <person name="Jia G."/>
            <person name="Kelly J.D."/>
            <person name="Kudrna D."/>
            <person name="Lee R."/>
            <person name="Richard M.M."/>
            <person name="Miklas P.N."/>
            <person name="Osorno J.M."/>
            <person name="Rodrigues J."/>
            <person name="Thareau V."/>
            <person name="Urrea C.A."/>
            <person name="Wang M."/>
            <person name="Yu Y."/>
            <person name="Zhang M."/>
            <person name="Wing R.A."/>
            <person name="Cregan P.B."/>
            <person name="Rokhsar D.S."/>
            <person name="Jackson S.A."/>
        </authorList>
    </citation>
    <scope>NUCLEOTIDE SEQUENCE [LARGE SCALE GENOMIC DNA]</scope>
    <source>
        <strain evidence="22">cv. G19833</strain>
    </source>
</reference>
<evidence type="ECO:0000256" key="10">
    <source>
        <dbReference type="ARBA" id="ARBA00023004"/>
    </source>
</evidence>
<keyword evidence="19" id="KW-1133">Transmembrane helix</keyword>
<keyword evidence="10 15" id="KW-0408">Iron</keyword>
<dbReference type="SMR" id="V7B5I1"/>
<keyword evidence="19" id="KW-0472">Membrane</keyword>
<comment type="cofactor">
    <cofactor evidence="15 18">
        <name>Ca(2+)</name>
        <dbReference type="ChEBI" id="CHEBI:29108"/>
    </cofactor>
    <text evidence="15 18">Binds 2 calcium ions per subunit.</text>
</comment>
<feature type="binding site" description="axial binding residue" evidence="15">
    <location>
        <position position="198"/>
    </location>
    <ligand>
        <name>heme b</name>
        <dbReference type="ChEBI" id="CHEBI:60344"/>
    </ligand>
    <ligandPart>
        <name>Fe</name>
        <dbReference type="ChEBI" id="CHEBI:18248"/>
    </ligandPart>
</feature>
<dbReference type="SUPFAM" id="SSF48113">
    <property type="entry name" value="Heme-dependent peroxidases"/>
    <property type="match status" value="1"/>
</dbReference>
<feature type="disulfide bond" evidence="17">
    <location>
        <begin position="205"/>
        <end position="230"/>
    </location>
</feature>
<feature type="transmembrane region" description="Helical" evidence="19">
    <location>
        <begin position="12"/>
        <end position="31"/>
    </location>
</feature>
<evidence type="ECO:0000256" key="9">
    <source>
        <dbReference type="ARBA" id="ARBA00023002"/>
    </source>
</evidence>
<keyword evidence="7 15" id="KW-0479">Metal-binding</keyword>
<dbReference type="Gramene" id="ESW12128">
    <property type="protein sequence ID" value="ESW12128"/>
    <property type="gene ID" value="PHAVU_008G086800g"/>
</dbReference>
<dbReference type="FunFam" id="1.10.520.10:FF:000001">
    <property type="entry name" value="Peroxidase"/>
    <property type="match status" value="1"/>
</dbReference>
<evidence type="ECO:0000256" key="6">
    <source>
        <dbReference type="ARBA" id="ARBA00022617"/>
    </source>
</evidence>
<name>V7B5I1_PHAVU</name>
<dbReference type="PANTHER" id="PTHR31388:SF247">
    <property type="entry name" value="PEROXIDASE"/>
    <property type="match status" value="1"/>
</dbReference>
<dbReference type="InterPro" id="IPR033905">
    <property type="entry name" value="Secretory_peroxidase"/>
</dbReference>
<evidence type="ECO:0000256" key="19">
    <source>
        <dbReference type="SAM" id="Phobius"/>
    </source>
</evidence>
<keyword evidence="18" id="KW-0964">Secreted</keyword>
<gene>
    <name evidence="21" type="ORF">PHAVU_008G086800g</name>
</gene>
<feature type="binding site" evidence="15">
    <location>
        <position position="77"/>
    </location>
    <ligand>
        <name>Ca(2+)</name>
        <dbReference type="ChEBI" id="CHEBI:29108"/>
        <label>1</label>
    </ligand>
</feature>
<dbReference type="GO" id="GO:0020037">
    <property type="term" value="F:heme binding"/>
    <property type="evidence" value="ECO:0007669"/>
    <property type="project" value="UniProtKB-UniRule"/>
</dbReference>
<dbReference type="eggNOG" id="ENOG502QU1K">
    <property type="taxonomic scope" value="Eukaryota"/>
</dbReference>
<proteinExistence type="inferred from homology"/>
<feature type="binding site" evidence="15">
    <location>
        <position position="199"/>
    </location>
    <ligand>
        <name>Ca(2+)</name>
        <dbReference type="ChEBI" id="CHEBI:29108"/>
        <label>2</label>
    </ligand>
</feature>
<keyword evidence="9 18" id="KW-0560">Oxidoreductase</keyword>
<evidence type="ECO:0000256" key="13">
    <source>
        <dbReference type="PIRSR" id="PIRSR600823-1"/>
    </source>
</evidence>
<dbReference type="FunFam" id="1.10.420.10:FF:000006">
    <property type="entry name" value="Peroxidase"/>
    <property type="match status" value="1"/>
</dbReference>
<feature type="disulfide bond" evidence="17">
    <location>
        <begin position="126"/>
        <end position="318"/>
    </location>
</feature>
<keyword evidence="6 18" id="KW-0349">Heme</keyword>
<dbReference type="InterPro" id="IPR000823">
    <property type="entry name" value="Peroxidase_pln"/>
</dbReference>
<protein>
    <recommendedName>
        <fullName evidence="4 18">Peroxidase</fullName>
        <ecNumber evidence="4 18">1.11.1.7</ecNumber>
    </recommendedName>
</protein>
<dbReference type="Pfam" id="PF00141">
    <property type="entry name" value="peroxidase"/>
    <property type="match status" value="1"/>
</dbReference>
<evidence type="ECO:0000259" key="20">
    <source>
        <dbReference type="PROSITE" id="PS50873"/>
    </source>
</evidence>
<evidence type="ECO:0000256" key="8">
    <source>
        <dbReference type="ARBA" id="ARBA00022837"/>
    </source>
</evidence>
<dbReference type="PROSITE" id="PS00436">
    <property type="entry name" value="PEROXIDASE_2"/>
    <property type="match status" value="1"/>
</dbReference>
<dbReference type="Proteomes" id="UP000000226">
    <property type="component" value="Chromosome 8"/>
</dbReference>
<comment type="subcellular location">
    <subcellularLocation>
        <location evidence="18">Secreted</location>
    </subcellularLocation>
</comment>
<dbReference type="EC" id="1.11.1.7" evidence="4 18"/>
<sequence>MGTTLFSINKPIFKIPFFLFLCFIGIVSSQLSTDFYSTTCSNALSTIKTAVDSAVSNEARMGASLLRLHFHDCFVQGCDGSVLLNDTSSFTGEQTAFPNVNSLRGFGVIDNIKSQLESLCPGVVSCADILAVAARDSVVALGGQSWTVQLGRRDSTTASFNSANSDLPGPTFSLQQLVDAFSKKDFTTEEMVALSGGHTIGQAACSSFRTRIYNDTNIDSSFATSLQANCPSVGGDRNLAPLDTSPTTFDNAYFQDLQSQKGLLHSDQELFNGGSTDSQVNGYVSNPSSFQTDFANAMVKMSNLGPLTGSSGEIRTNCWKTN</sequence>
<keyword evidence="22" id="KW-1185">Reference proteome</keyword>
<dbReference type="InterPro" id="IPR010255">
    <property type="entry name" value="Haem_peroxidase_sf"/>
</dbReference>
<feature type="binding site" evidence="15">
    <location>
        <position position="243"/>
    </location>
    <ligand>
        <name>Ca(2+)</name>
        <dbReference type="ChEBI" id="CHEBI:29108"/>
        <label>2</label>
    </ligand>
</feature>
<dbReference type="GO" id="GO:0140825">
    <property type="term" value="F:lactoperoxidase activity"/>
    <property type="evidence" value="ECO:0007669"/>
    <property type="project" value="UniProtKB-EC"/>
</dbReference>
<feature type="active site" description="Proton acceptor" evidence="13">
    <location>
        <position position="71"/>
    </location>
</feature>
<dbReference type="InterPro" id="IPR019793">
    <property type="entry name" value="Peroxidases_heam-ligand_BS"/>
</dbReference>
<dbReference type="OrthoDB" id="2113341at2759"/>
<comment type="similarity">
    <text evidence="18">Belongs to the peroxidase family. Classical plant (class III) peroxidase subfamily.</text>
</comment>
<comment type="catalytic activity">
    <reaction evidence="1 18">
        <text>2 a phenolic donor + H2O2 = 2 a phenolic radical donor + 2 H2O</text>
        <dbReference type="Rhea" id="RHEA:56136"/>
        <dbReference type="ChEBI" id="CHEBI:15377"/>
        <dbReference type="ChEBI" id="CHEBI:16240"/>
        <dbReference type="ChEBI" id="CHEBI:139520"/>
        <dbReference type="ChEBI" id="CHEBI:139521"/>
        <dbReference type="EC" id="1.11.1.7"/>
    </reaction>
</comment>
<dbReference type="EMBL" id="CM002295">
    <property type="protein sequence ID" value="ESW12128.1"/>
    <property type="molecule type" value="Genomic_DNA"/>
</dbReference>
<organism evidence="21 22">
    <name type="scientific">Phaseolus vulgaris</name>
    <name type="common">Kidney bean</name>
    <name type="synonym">French bean</name>
    <dbReference type="NCBI Taxonomy" id="3885"/>
    <lineage>
        <taxon>Eukaryota</taxon>
        <taxon>Viridiplantae</taxon>
        <taxon>Streptophyta</taxon>
        <taxon>Embryophyta</taxon>
        <taxon>Tracheophyta</taxon>
        <taxon>Spermatophyta</taxon>
        <taxon>Magnoliopsida</taxon>
        <taxon>eudicotyledons</taxon>
        <taxon>Gunneridae</taxon>
        <taxon>Pentapetalae</taxon>
        <taxon>rosids</taxon>
        <taxon>fabids</taxon>
        <taxon>Fabales</taxon>
        <taxon>Fabaceae</taxon>
        <taxon>Papilionoideae</taxon>
        <taxon>50 kb inversion clade</taxon>
        <taxon>NPAAA clade</taxon>
        <taxon>indigoferoid/millettioid clade</taxon>
        <taxon>Phaseoleae</taxon>
        <taxon>Phaseolus</taxon>
    </lineage>
</organism>
<dbReference type="STRING" id="3885.V7B5I1"/>
<evidence type="ECO:0000256" key="17">
    <source>
        <dbReference type="PIRSR" id="PIRSR600823-5"/>
    </source>
</evidence>
<dbReference type="PRINTS" id="PR00461">
    <property type="entry name" value="PLPEROXIDASE"/>
</dbReference>
<keyword evidence="5 18" id="KW-0575">Peroxidase</keyword>
<evidence type="ECO:0000256" key="16">
    <source>
        <dbReference type="PIRSR" id="PIRSR600823-4"/>
    </source>
</evidence>
<feature type="binding site" evidence="15">
    <location>
        <position position="250"/>
    </location>
    <ligand>
        <name>Ca(2+)</name>
        <dbReference type="ChEBI" id="CHEBI:29108"/>
        <label>2</label>
    </ligand>
</feature>
<evidence type="ECO:0000256" key="4">
    <source>
        <dbReference type="ARBA" id="ARBA00012313"/>
    </source>
</evidence>
<evidence type="ECO:0000256" key="15">
    <source>
        <dbReference type="PIRSR" id="PIRSR600823-3"/>
    </source>
</evidence>
<evidence type="ECO:0000256" key="5">
    <source>
        <dbReference type="ARBA" id="ARBA00022559"/>
    </source>
</evidence>
<keyword evidence="11 17" id="KW-1015">Disulfide bond</keyword>
<dbReference type="AlphaFoldDB" id="V7B5I1"/>
<keyword evidence="12" id="KW-0325">Glycoprotein</keyword>
<feature type="site" description="Transition state stabilizer" evidence="16">
    <location>
        <position position="67"/>
    </location>
</feature>
<dbReference type="Gene3D" id="1.10.420.10">
    <property type="entry name" value="Peroxidase, domain 2"/>
    <property type="match status" value="1"/>
</dbReference>
<dbReference type="PROSITE" id="PS00435">
    <property type="entry name" value="PEROXIDASE_1"/>
    <property type="match status" value="1"/>
</dbReference>
<comment type="similarity">
    <text evidence="3">Belongs to the peroxidase family. Ascorbate peroxidase subfamily.</text>
</comment>
<dbReference type="PROSITE" id="PS50873">
    <property type="entry name" value="PEROXIDASE_4"/>
    <property type="match status" value="1"/>
</dbReference>
<dbReference type="Gene3D" id="1.10.520.10">
    <property type="match status" value="1"/>
</dbReference>
<evidence type="ECO:0000256" key="12">
    <source>
        <dbReference type="ARBA" id="ARBA00023180"/>
    </source>
</evidence>
<feature type="binding site" evidence="15">
    <location>
        <position position="93"/>
    </location>
    <ligand>
        <name>Ca(2+)</name>
        <dbReference type="ChEBI" id="CHEBI:29108"/>
        <label>1</label>
    </ligand>
</feature>
<dbReference type="CDD" id="cd00693">
    <property type="entry name" value="secretory_peroxidase"/>
    <property type="match status" value="1"/>
</dbReference>
<dbReference type="InterPro" id="IPR002016">
    <property type="entry name" value="Haem_peroxidase"/>
</dbReference>
<evidence type="ECO:0000256" key="1">
    <source>
        <dbReference type="ARBA" id="ARBA00000189"/>
    </source>
</evidence>
<dbReference type="GO" id="GO:0006979">
    <property type="term" value="P:response to oxidative stress"/>
    <property type="evidence" value="ECO:0007669"/>
    <property type="project" value="UniProtKB-UniRule"/>
</dbReference>
<keyword evidence="19" id="KW-0812">Transmembrane</keyword>
<dbReference type="GO" id="GO:0042744">
    <property type="term" value="P:hydrogen peroxide catabolic process"/>
    <property type="evidence" value="ECO:0007669"/>
    <property type="project" value="UniProtKB-KW"/>
</dbReference>
<dbReference type="InterPro" id="IPR019794">
    <property type="entry name" value="Peroxidases_AS"/>
</dbReference>
<evidence type="ECO:0000256" key="3">
    <source>
        <dbReference type="ARBA" id="ARBA00006873"/>
    </source>
</evidence>
<feature type="binding site" evidence="15">
    <location>
        <position position="75"/>
    </location>
    <ligand>
        <name>Ca(2+)</name>
        <dbReference type="ChEBI" id="CHEBI:29108"/>
        <label>1</label>
    </ligand>
</feature>
<evidence type="ECO:0000256" key="14">
    <source>
        <dbReference type="PIRSR" id="PIRSR600823-2"/>
    </source>
</evidence>
<dbReference type="OMA" id="CSINKDI"/>
<dbReference type="GO" id="GO:0046872">
    <property type="term" value="F:metal ion binding"/>
    <property type="evidence" value="ECO:0007669"/>
    <property type="project" value="UniProtKB-UniRule"/>
</dbReference>
<feature type="binding site" evidence="15">
    <location>
        <position position="79"/>
    </location>
    <ligand>
        <name>Ca(2+)</name>
        <dbReference type="ChEBI" id="CHEBI:29108"/>
        <label>1</label>
    </ligand>
</feature>